<feature type="transmembrane region" description="Helical" evidence="1">
    <location>
        <begin position="78"/>
        <end position="99"/>
    </location>
</feature>
<keyword evidence="3" id="KW-0012">Acyltransferase</keyword>
<dbReference type="PANTHER" id="PTHR23028">
    <property type="entry name" value="ACETYLTRANSFERASE"/>
    <property type="match status" value="1"/>
</dbReference>
<feature type="transmembrane region" description="Helical" evidence="1">
    <location>
        <begin position="40"/>
        <end position="58"/>
    </location>
</feature>
<keyword evidence="1" id="KW-0472">Membrane</keyword>
<feature type="transmembrane region" description="Helical" evidence="1">
    <location>
        <begin position="320"/>
        <end position="340"/>
    </location>
</feature>
<feature type="transmembrane region" description="Helical" evidence="1">
    <location>
        <begin position="166"/>
        <end position="186"/>
    </location>
</feature>
<comment type="caution">
    <text evidence="3">The sequence shown here is derived from an EMBL/GenBank/DDBJ whole genome shotgun (WGS) entry which is preliminary data.</text>
</comment>
<feature type="domain" description="Acyltransferase 3" evidence="2">
    <location>
        <begin position="12"/>
        <end position="334"/>
    </location>
</feature>
<dbReference type="EC" id="2.3.-.-" evidence="3"/>
<keyword evidence="1" id="KW-1133">Transmembrane helix</keyword>
<evidence type="ECO:0000313" key="4">
    <source>
        <dbReference type="Proteomes" id="UP001273505"/>
    </source>
</evidence>
<dbReference type="GO" id="GO:0016746">
    <property type="term" value="F:acyltransferase activity"/>
    <property type="evidence" value="ECO:0007669"/>
    <property type="project" value="UniProtKB-KW"/>
</dbReference>
<evidence type="ECO:0000259" key="2">
    <source>
        <dbReference type="Pfam" id="PF01757"/>
    </source>
</evidence>
<keyword evidence="3" id="KW-0808">Transferase</keyword>
<dbReference type="InterPro" id="IPR050879">
    <property type="entry name" value="Acyltransferase_3"/>
</dbReference>
<keyword evidence="4" id="KW-1185">Reference proteome</keyword>
<gene>
    <name evidence="3" type="ORF">SCD92_07700</name>
</gene>
<reference evidence="3 4" key="1">
    <citation type="submission" date="2023-11" db="EMBL/GenBank/DDBJ databases">
        <title>Gilvimarinus fulvus sp. nov., isolated from the surface of Kelp.</title>
        <authorList>
            <person name="Sun Y.Y."/>
            <person name="Gong Y."/>
            <person name="Du Z.J."/>
        </authorList>
    </citation>
    <scope>NUCLEOTIDE SEQUENCE [LARGE SCALE GENOMIC DNA]</scope>
    <source>
        <strain evidence="3 4">SDUM040013</strain>
    </source>
</reference>
<dbReference type="Pfam" id="PF01757">
    <property type="entry name" value="Acyl_transf_3"/>
    <property type="match status" value="1"/>
</dbReference>
<dbReference type="InterPro" id="IPR002656">
    <property type="entry name" value="Acyl_transf_3_dom"/>
</dbReference>
<accession>A0ABU4RWI0</accession>
<feature type="transmembrane region" description="Helical" evidence="1">
    <location>
        <begin position="296"/>
        <end position="314"/>
    </location>
</feature>
<dbReference type="RefSeq" id="WP_302721478.1">
    <property type="nucleotide sequence ID" value="NZ_JAULRU010000319.1"/>
</dbReference>
<name>A0ABU4RWI0_9GAMM</name>
<proteinExistence type="predicted"/>
<keyword evidence="1" id="KW-0812">Transmembrane</keyword>
<sequence>MTPTPPTQQRIKSLDGLRGVAVFIIILFHVHPLFISGGFLGVDVFFVLSGFLITGLLLDEFELNDNIKLKYFYARRALRLMPALLLILAILVPTYWLFADASKAQSFSFEALIAITYTTNLAVAFEWFNLTQLRHTWSLAIEEQFYLIWPLLLLALHRRSRNRNTLLASCLALWAASIAVRVWLTVNNAPIDRLYCGLDTRADALMAGAALAVFLRRNDNREVSTTLWLKWCWLPASVVLGYFMFSTNYLLRGLYLWQLPIVHIASALVIMHLASNRDGILARALAFRPIFYLGKISYGVYLWHVPVLLAAIHYQVPTRWLMLVTLSGTILLASASYYFVERKLLRLKQHFAST</sequence>
<dbReference type="PANTHER" id="PTHR23028:SF53">
    <property type="entry name" value="ACYL_TRANSF_3 DOMAIN-CONTAINING PROTEIN"/>
    <property type="match status" value="1"/>
</dbReference>
<feature type="transmembrane region" description="Helical" evidence="1">
    <location>
        <begin position="257"/>
        <end position="275"/>
    </location>
</feature>
<protein>
    <submittedName>
        <fullName evidence="3">Acyltransferase</fullName>
        <ecNumber evidence="3">2.3.-.-</ecNumber>
    </submittedName>
</protein>
<dbReference type="Proteomes" id="UP001273505">
    <property type="component" value="Unassembled WGS sequence"/>
</dbReference>
<dbReference type="EMBL" id="JAXAFO010000010">
    <property type="protein sequence ID" value="MDX6849240.1"/>
    <property type="molecule type" value="Genomic_DNA"/>
</dbReference>
<feature type="transmembrane region" description="Helical" evidence="1">
    <location>
        <begin position="198"/>
        <end position="215"/>
    </location>
</feature>
<evidence type="ECO:0000256" key="1">
    <source>
        <dbReference type="SAM" id="Phobius"/>
    </source>
</evidence>
<organism evidence="3 4">
    <name type="scientific">Gilvimarinus gilvus</name>
    <dbReference type="NCBI Taxonomy" id="3058038"/>
    <lineage>
        <taxon>Bacteria</taxon>
        <taxon>Pseudomonadati</taxon>
        <taxon>Pseudomonadota</taxon>
        <taxon>Gammaproteobacteria</taxon>
        <taxon>Cellvibrionales</taxon>
        <taxon>Cellvibrionaceae</taxon>
        <taxon>Gilvimarinus</taxon>
    </lineage>
</organism>
<feature type="transmembrane region" description="Helical" evidence="1">
    <location>
        <begin position="227"/>
        <end position="245"/>
    </location>
</feature>
<evidence type="ECO:0000313" key="3">
    <source>
        <dbReference type="EMBL" id="MDX6849240.1"/>
    </source>
</evidence>
<feature type="transmembrane region" description="Helical" evidence="1">
    <location>
        <begin position="111"/>
        <end position="130"/>
    </location>
</feature>
<feature type="transmembrane region" description="Helical" evidence="1">
    <location>
        <begin position="16"/>
        <end position="34"/>
    </location>
</feature>